<dbReference type="OrthoDB" id="5244067at2"/>
<dbReference type="EMBL" id="QQZY01000007">
    <property type="protein sequence ID" value="RDI73676.1"/>
    <property type="molecule type" value="Genomic_DNA"/>
</dbReference>
<dbReference type="InterPro" id="IPR016047">
    <property type="entry name" value="M23ase_b-sheet_dom"/>
</dbReference>
<dbReference type="AlphaFoldDB" id="A0A7M2YUC1"/>
<dbReference type="PANTHER" id="PTHR21666">
    <property type="entry name" value="PEPTIDASE-RELATED"/>
    <property type="match status" value="1"/>
</dbReference>
<dbReference type="PANTHER" id="PTHR21666:SF270">
    <property type="entry name" value="MUREIN HYDROLASE ACTIVATOR ENVC"/>
    <property type="match status" value="1"/>
</dbReference>
<accession>A0A7M2YUC1</accession>
<dbReference type="Pfam" id="PF01551">
    <property type="entry name" value="Peptidase_M23"/>
    <property type="match status" value="1"/>
</dbReference>
<name>A0A7M2YUC1_9ACTN</name>
<dbReference type="Proteomes" id="UP000254134">
    <property type="component" value="Unassembled WGS sequence"/>
</dbReference>
<dbReference type="CDD" id="cd12797">
    <property type="entry name" value="M23_peptidase"/>
    <property type="match status" value="1"/>
</dbReference>
<feature type="domain" description="M23ase beta-sheet core" evidence="1">
    <location>
        <begin position="43"/>
        <end position="90"/>
    </location>
</feature>
<reference evidence="2 3" key="1">
    <citation type="submission" date="2018-07" db="EMBL/GenBank/DDBJ databases">
        <title>High-quality-draft genome sequence of Gaiella occulta.</title>
        <authorList>
            <person name="Severino R."/>
            <person name="Froufe H.J.C."/>
            <person name="Rainey F.A."/>
            <person name="Barroso C."/>
            <person name="Albuquerque L."/>
            <person name="Lobo-Da-Cunha A."/>
            <person name="Da Costa M.S."/>
            <person name="Egas C."/>
        </authorList>
    </citation>
    <scope>NUCLEOTIDE SEQUENCE [LARGE SCALE GENOMIC DNA]</scope>
    <source>
        <strain evidence="2 3">F2-233</strain>
    </source>
</reference>
<gene>
    <name evidence="2" type="ORF">Gocc_2589</name>
</gene>
<sequence>MRHATPAGPVEPDRRAGRYSISLPEAVSKLAVGLVAARAGAIASHLSRVDVKLGQIVAAGQQIGLAGATGDATGPHVHFEVRVRGAVVDPLSALAS</sequence>
<dbReference type="SUPFAM" id="SSF51261">
    <property type="entry name" value="Duplicated hybrid motif"/>
    <property type="match status" value="1"/>
</dbReference>
<dbReference type="Gene3D" id="2.70.70.10">
    <property type="entry name" value="Glucose Permease (Domain IIA)"/>
    <property type="match status" value="1"/>
</dbReference>
<keyword evidence="3" id="KW-1185">Reference proteome</keyword>
<organism evidence="2 3">
    <name type="scientific">Gaiella occulta</name>
    <dbReference type="NCBI Taxonomy" id="1002870"/>
    <lineage>
        <taxon>Bacteria</taxon>
        <taxon>Bacillati</taxon>
        <taxon>Actinomycetota</taxon>
        <taxon>Thermoleophilia</taxon>
        <taxon>Gaiellales</taxon>
        <taxon>Gaiellaceae</taxon>
        <taxon>Gaiella</taxon>
    </lineage>
</organism>
<dbReference type="InterPro" id="IPR050570">
    <property type="entry name" value="Cell_wall_metabolism_enzyme"/>
</dbReference>
<reference evidence="3" key="2">
    <citation type="journal article" date="2019" name="MicrobiologyOpen">
        <title>High-quality draft genome sequence of Gaiella occulta isolated from a 150 meter deep mineral water borehole and comparison with the genome sequences of other deep-branching lineages of the phylum Actinobacteria.</title>
        <authorList>
            <person name="Severino R."/>
            <person name="Froufe H.J.C."/>
            <person name="Barroso C."/>
            <person name="Albuquerque L."/>
            <person name="Lobo-da-Cunha A."/>
            <person name="da Costa M.S."/>
            <person name="Egas C."/>
        </authorList>
    </citation>
    <scope>NUCLEOTIDE SEQUENCE [LARGE SCALE GENOMIC DNA]</scope>
    <source>
        <strain evidence="3">F2-233</strain>
    </source>
</reference>
<proteinExistence type="predicted"/>
<protein>
    <submittedName>
        <fullName evidence="2">Peptidase family M23</fullName>
    </submittedName>
</protein>
<dbReference type="InterPro" id="IPR011055">
    <property type="entry name" value="Dup_hybrid_motif"/>
</dbReference>
<evidence type="ECO:0000313" key="2">
    <source>
        <dbReference type="EMBL" id="RDI73676.1"/>
    </source>
</evidence>
<dbReference type="RefSeq" id="WP_114796995.1">
    <property type="nucleotide sequence ID" value="NZ_QQZY01000007.1"/>
</dbReference>
<dbReference type="GO" id="GO:0004222">
    <property type="term" value="F:metalloendopeptidase activity"/>
    <property type="evidence" value="ECO:0007669"/>
    <property type="project" value="TreeGrafter"/>
</dbReference>
<evidence type="ECO:0000259" key="1">
    <source>
        <dbReference type="Pfam" id="PF01551"/>
    </source>
</evidence>
<comment type="caution">
    <text evidence="2">The sequence shown here is derived from an EMBL/GenBank/DDBJ whole genome shotgun (WGS) entry which is preliminary data.</text>
</comment>
<evidence type="ECO:0000313" key="3">
    <source>
        <dbReference type="Proteomes" id="UP000254134"/>
    </source>
</evidence>